<name>A0A182FXN4_ANOAL</name>
<reference evidence="1" key="2">
    <citation type="submission" date="2022-08" db="UniProtKB">
        <authorList>
            <consortium name="EnsemblMetazoa"/>
        </authorList>
    </citation>
    <scope>IDENTIFICATION</scope>
    <source>
        <strain evidence="1">STECLA/ALBI9_A</strain>
    </source>
</reference>
<organism evidence="1 2">
    <name type="scientific">Anopheles albimanus</name>
    <name type="common">New world malaria mosquito</name>
    <dbReference type="NCBI Taxonomy" id="7167"/>
    <lineage>
        <taxon>Eukaryota</taxon>
        <taxon>Metazoa</taxon>
        <taxon>Ecdysozoa</taxon>
        <taxon>Arthropoda</taxon>
        <taxon>Hexapoda</taxon>
        <taxon>Insecta</taxon>
        <taxon>Pterygota</taxon>
        <taxon>Neoptera</taxon>
        <taxon>Endopterygota</taxon>
        <taxon>Diptera</taxon>
        <taxon>Nematocera</taxon>
        <taxon>Culicoidea</taxon>
        <taxon>Culicidae</taxon>
        <taxon>Anophelinae</taxon>
        <taxon>Anopheles</taxon>
    </lineage>
</organism>
<keyword evidence="2" id="KW-1185">Reference proteome</keyword>
<evidence type="ECO:0000313" key="2">
    <source>
        <dbReference type="Proteomes" id="UP000069272"/>
    </source>
</evidence>
<dbReference type="EnsemblMetazoa" id="AALB014402-RA">
    <property type="protein sequence ID" value="AALB014402-PA"/>
    <property type="gene ID" value="AALB014402"/>
</dbReference>
<evidence type="ECO:0000313" key="1">
    <source>
        <dbReference type="EnsemblMetazoa" id="AALB014402-PA"/>
    </source>
</evidence>
<sequence>MGGTQLRKAVSGFFLSLFYDGLKLLSLGFGFSSPSSS</sequence>
<accession>A0A182FXN4</accession>
<proteinExistence type="predicted"/>
<dbReference type="Proteomes" id="UP000069272">
    <property type="component" value="Unassembled WGS sequence"/>
</dbReference>
<dbReference type="AlphaFoldDB" id="A0A182FXN4"/>
<reference evidence="2" key="1">
    <citation type="journal article" date="2017" name="G3 (Bethesda)">
        <title>The Physical Genome Mapping of Anopheles albimanus Corrected Scaffold Misassemblies and Identified Interarm Rearrangements in Genus Anopheles.</title>
        <authorList>
            <person name="Artemov G.N."/>
            <person name="Peery A.N."/>
            <person name="Jiang X."/>
            <person name="Tu Z."/>
            <person name="Stegniy V.N."/>
            <person name="Sharakhova M.V."/>
            <person name="Sharakhov I.V."/>
        </authorList>
    </citation>
    <scope>NUCLEOTIDE SEQUENCE [LARGE SCALE GENOMIC DNA]</scope>
    <source>
        <strain evidence="2">STECLA/ALBI9_A</strain>
    </source>
</reference>
<protein>
    <submittedName>
        <fullName evidence="1">Uncharacterized protein</fullName>
    </submittedName>
</protein>
<dbReference type="VEuPathDB" id="VectorBase:AALB014402"/>